<protein>
    <submittedName>
        <fullName evidence="1">Uncharacterized protein</fullName>
    </submittedName>
</protein>
<comment type="caution">
    <text evidence="1">The sequence shown here is derived from an EMBL/GenBank/DDBJ whole genome shotgun (WGS) entry which is preliminary data.</text>
</comment>
<evidence type="ECO:0000313" key="2">
    <source>
        <dbReference type="Proteomes" id="UP001163321"/>
    </source>
</evidence>
<gene>
    <name evidence="1" type="ORF">PsorP6_009719</name>
</gene>
<accession>A0ACC0W159</accession>
<dbReference type="EMBL" id="CM047584">
    <property type="protein sequence ID" value="KAI9912192.1"/>
    <property type="molecule type" value="Genomic_DNA"/>
</dbReference>
<dbReference type="Proteomes" id="UP001163321">
    <property type="component" value="Chromosome 5"/>
</dbReference>
<sequence length="106" mass="12164">MFCKDYKETGFCGYGDSCKFLHDRGGYKSGWQIEKEFDEKEKKRQKRLQEGRVDASVSMVLGMLFLICCAQTLMKKAIKKKVVSRKDEQFACTICRGPFSNAVETV</sequence>
<organism evidence="1 2">
    <name type="scientific">Peronosclerospora sorghi</name>
    <dbReference type="NCBI Taxonomy" id="230839"/>
    <lineage>
        <taxon>Eukaryota</taxon>
        <taxon>Sar</taxon>
        <taxon>Stramenopiles</taxon>
        <taxon>Oomycota</taxon>
        <taxon>Peronosporomycetes</taxon>
        <taxon>Peronosporales</taxon>
        <taxon>Peronosporaceae</taxon>
        <taxon>Peronosclerospora</taxon>
    </lineage>
</organism>
<evidence type="ECO:0000313" key="1">
    <source>
        <dbReference type="EMBL" id="KAI9912192.1"/>
    </source>
</evidence>
<keyword evidence="2" id="KW-1185">Reference proteome</keyword>
<reference evidence="1 2" key="1">
    <citation type="journal article" date="2022" name="bioRxiv">
        <title>The genome of the oomycete Peronosclerospora sorghi, a cosmopolitan pathogen of maize and sorghum, is inflated with dispersed pseudogenes.</title>
        <authorList>
            <person name="Fletcher K."/>
            <person name="Martin F."/>
            <person name="Isakeit T."/>
            <person name="Cavanaugh K."/>
            <person name="Magill C."/>
            <person name="Michelmore R."/>
        </authorList>
    </citation>
    <scope>NUCLEOTIDE SEQUENCE [LARGE SCALE GENOMIC DNA]</scope>
    <source>
        <strain evidence="1">P6</strain>
    </source>
</reference>
<name>A0ACC0W159_9STRA</name>
<proteinExistence type="predicted"/>